<protein>
    <submittedName>
        <fullName evidence="4">Putative family protein</fullName>
    </submittedName>
</protein>
<dbReference type="HOGENOM" id="CLU_007383_8_0_1"/>
<dbReference type="InterPro" id="IPR008030">
    <property type="entry name" value="NmrA-like"/>
</dbReference>
<dbReference type="EMBL" id="KB933187">
    <property type="protein sequence ID" value="EON98888.1"/>
    <property type="molecule type" value="Genomic_DNA"/>
</dbReference>
<dbReference type="InterPro" id="IPR051164">
    <property type="entry name" value="NmrA-like_oxidored"/>
</dbReference>
<keyword evidence="2" id="KW-0521">NADP</keyword>
<gene>
    <name evidence="4" type="ORF">UCRPA7_5587</name>
</gene>
<organism evidence="4 5">
    <name type="scientific">Phaeoacremonium minimum (strain UCR-PA7)</name>
    <name type="common">Esca disease fungus</name>
    <name type="synonym">Togninia minima</name>
    <dbReference type="NCBI Taxonomy" id="1286976"/>
    <lineage>
        <taxon>Eukaryota</taxon>
        <taxon>Fungi</taxon>
        <taxon>Dikarya</taxon>
        <taxon>Ascomycota</taxon>
        <taxon>Pezizomycotina</taxon>
        <taxon>Sordariomycetes</taxon>
        <taxon>Sordariomycetidae</taxon>
        <taxon>Togniniales</taxon>
        <taxon>Togniniaceae</taxon>
        <taxon>Phaeoacremonium</taxon>
    </lineage>
</organism>
<evidence type="ECO:0000313" key="4">
    <source>
        <dbReference type="EMBL" id="EON98888.1"/>
    </source>
</evidence>
<keyword evidence="5" id="KW-1185">Reference proteome</keyword>
<dbReference type="eggNOG" id="ENOG502SKBT">
    <property type="taxonomic scope" value="Eukaryota"/>
</dbReference>
<dbReference type="KEGG" id="tmn:UCRPA7_5587"/>
<dbReference type="Pfam" id="PF05368">
    <property type="entry name" value="NmrA"/>
    <property type="match status" value="1"/>
</dbReference>
<evidence type="ECO:0000259" key="3">
    <source>
        <dbReference type="Pfam" id="PF05368"/>
    </source>
</evidence>
<evidence type="ECO:0000256" key="2">
    <source>
        <dbReference type="ARBA" id="ARBA00022857"/>
    </source>
</evidence>
<dbReference type="RefSeq" id="XP_007916323.1">
    <property type="nucleotide sequence ID" value="XM_007918132.1"/>
</dbReference>
<dbReference type="SUPFAM" id="SSF51735">
    <property type="entry name" value="NAD(P)-binding Rossmann-fold domains"/>
    <property type="match status" value="1"/>
</dbReference>
<dbReference type="Gene3D" id="3.90.25.10">
    <property type="entry name" value="UDP-galactose 4-epimerase, domain 1"/>
    <property type="match status" value="1"/>
</dbReference>
<proteinExistence type="inferred from homology"/>
<evidence type="ECO:0000313" key="5">
    <source>
        <dbReference type="Proteomes" id="UP000014074"/>
    </source>
</evidence>
<reference evidence="5" key="1">
    <citation type="journal article" date="2013" name="Genome Announc.">
        <title>Draft genome sequence of the ascomycete Phaeoacremonium aleophilum strain UCR-PA7, a causal agent of the esca disease complex in grapevines.</title>
        <authorList>
            <person name="Blanco-Ulate B."/>
            <person name="Rolshausen P."/>
            <person name="Cantu D."/>
        </authorList>
    </citation>
    <scope>NUCLEOTIDE SEQUENCE [LARGE SCALE GENOMIC DNA]</scope>
    <source>
        <strain evidence="5">UCR-PA7</strain>
    </source>
</reference>
<dbReference type="OrthoDB" id="300709at2759"/>
<accession>R8BHT1</accession>
<name>R8BHT1_PHAM7</name>
<dbReference type="GeneID" id="19326155"/>
<dbReference type="Gene3D" id="3.40.50.720">
    <property type="entry name" value="NAD(P)-binding Rossmann-like Domain"/>
    <property type="match status" value="1"/>
</dbReference>
<evidence type="ECO:0000256" key="1">
    <source>
        <dbReference type="ARBA" id="ARBA00006328"/>
    </source>
</evidence>
<comment type="similarity">
    <text evidence="1">Belongs to the NmrA-type oxidoreductase family.</text>
</comment>
<sequence>MKTILIIGATGAQGGAIVKYLSSTGNYHIVALTRSTTSSQAFALAALPNVDLLLSQVQTGYDTEVFLTAAKSADFVLVNTDGFAIGELAETYWGIRLFELAALAGVKHFIYSGLDSNGKKSGYDPKLYVGHYEGKARVQEWIHSQKDSQMTWTIIRSGPYMELLSAIMAPSEASDGTMIFQLPLDDGAIPFIHLGDFGRYVDWALSNPDQSGKLDFGIATAHISGEEIAKAFSQHSGKTAKYVSIPNEAWNAVAWKSLPKGRDTKIGFQTYKDDNLVGMSYGDNFANWWNLYKATAKNQGLIQRDYAFLDKILPDRVKSLGEWMEKVGYQGVKEDVLNLQATTE</sequence>
<dbReference type="GO" id="GO:0005634">
    <property type="term" value="C:nucleus"/>
    <property type="evidence" value="ECO:0007669"/>
    <property type="project" value="TreeGrafter"/>
</dbReference>
<dbReference type="PANTHER" id="PTHR42748:SF14">
    <property type="entry name" value="SNOAL-LIKE DOMAIN-CONTAINING PROTEIN"/>
    <property type="match status" value="1"/>
</dbReference>
<dbReference type="AlphaFoldDB" id="R8BHT1"/>
<dbReference type="PANTHER" id="PTHR42748">
    <property type="entry name" value="NITROGEN METABOLITE REPRESSION PROTEIN NMRA FAMILY MEMBER"/>
    <property type="match status" value="1"/>
</dbReference>
<feature type="domain" description="NmrA-like" evidence="3">
    <location>
        <begin position="2"/>
        <end position="253"/>
    </location>
</feature>
<dbReference type="InterPro" id="IPR036291">
    <property type="entry name" value="NAD(P)-bd_dom_sf"/>
</dbReference>
<dbReference type="Proteomes" id="UP000014074">
    <property type="component" value="Unassembled WGS sequence"/>
</dbReference>